<feature type="region of interest" description="Disordered" evidence="1">
    <location>
        <begin position="1"/>
        <end position="31"/>
    </location>
</feature>
<feature type="compositionally biased region" description="Polar residues" evidence="1">
    <location>
        <begin position="1"/>
        <end position="16"/>
    </location>
</feature>
<dbReference type="Pfam" id="PF07920">
    <property type="entry name" value="DUF1684"/>
    <property type="match status" value="1"/>
</dbReference>
<proteinExistence type="predicted"/>
<evidence type="ECO:0000313" key="2">
    <source>
        <dbReference type="EMBL" id="AVP99992.1"/>
    </source>
</evidence>
<evidence type="ECO:0000256" key="1">
    <source>
        <dbReference type="SAM" id="MobiDB-lite"/>
    </source>
</evidence>
<sequence>MLAACATTSGPNSSSRVVDKAPTPPTPEHQADIETWRAARVARLTAPDGWLSLVGLHWLTDGEQTAGSGADNAIRLASGPARLGVFKVTQQQVWFNADRGPQVFVKYGARMEQDAAGRIWHLLSDDAAAKPTVIRSEPLTVYLIMRGGKPALRVKDPNAPTRAGFKGIDYFPIDADFKVQARFVPHAEPTYFDIQTVLGTIDKMQTPGVLYFTIAGKEYSLHPVLEEGSADWFFIFADRTNGRETYGPGRFLYAPPAVNGVTTIDFNRSYNPPCAFSAYSTCPLPPPENRLNLRVTAGEKKYRGPGGHEGM</sequence>
<dbReference type="PANTHER" id="PTHR41913">
    <property type="entry name" value="DUF1684 DOMAIN-CONTAINING PROTEIN"/>
    <property type="match status" value="1"/>
</dbReference>
<dbReference type="Proteomes" id="UP000241074">
    <property type="component" value="Chromosome"/>
</dbReference>
<reference evidence="2 3" key="2">
    <citation type="submission" date="2018-03" db="EMBL/GenBank/DDBJ databases">
        <authorList>
            <person name="Keele B.F."/>
        </authorList>
    </citation>
    <scope>NUCLEOTIDE SEQUENCE [LARGE SCALE GENOMIC DNA]</scope>
    <source>
        <strain evidence="2 3">D13</strain>
    </source>
</reference>
<organism evidence="2 3">
    <name type="scientific">Ahniella affigens</name>
    <dbReference type="NCBI Taxonomy" id="2021234"/>
    <lineage>
        <taxon>Bacteria</taxon>
        <taxon>Pseudomonadati</taxon>
        <taxon>Pseudomonadota</taxon>
        <taxon>Gammaproteobacteria</taxon>
        <taxon>Lysobacterales</taxon>
        <taxon>Rhodanobacteraceae</taxon>
        <taxon>Ahniella</taxon>
    </lineage>
</organism>
<dbReference type="EMBL" id="CP027860">
    <property type="protein sequence ID" value="AVP99992.1"/>
    <property type="molecule type" value="Genomic_DNA"/>
</dbReference>
<name>A0A2P1PYR7_9GAMM</name>
<evidence type="ECO:0000313" key="3">
    <source>
        <dbReference type="Proteomes" id="UP000241074"/>
    </source>
</evidence>
<protein>
    <submittedName>
        <fullName evidence="2">DUF1684 domain-containing protein</fullName>
    </submittedName>
</protein>
<dbReference type="KEGG" id="xba:C7S18_03485"/>
<accession>A0A2P1PYR7</accession>
<dbReference type="AlphaFoldDB" id="A0A2P1PYR7"/>
<dbReference type="PANTHER" id="PTHR41913:SF1">
    <property type="entry name" value="DUF1684 DOMAIN-CONTAINING PROTEIN"/>
    <property type="match status" value="1"/>
</dbReference>
<keyword evidence="3" id="KW-1185">Reference proteome</keyword>
<gene>
    <name evidence="2" type="ORF">C7S18_03485</name>
</gene>
<dbReference type="OrthoDB" id="5493262at2"/>
<reference evidence="2 3" key="1">
    <citation type="submission" date="2018-03" db="EMBL/GenBank/DDBJ databases">
        <title>Ahniella affigens gen. nov., sp. nov., a gammaproteobacterium isolated from sandy soil near a stream.</title>
        <authorList>
            <person name="Ko Y."/>
            <person name="Kim J.-H."/>
        </authorList>
    </citation>
    <scope>NUCLEOTIDE SEQUENCE [LARGE SCALE GENOMIC DNA]</scope>
    <source>
        <strain evidence="2 3">D13</strain>
    </source>
</reference>
<dbReference type="InterPro" id="IPR012467">
    <property type="entry name" value="DUF1684"/>
</dbReference>